<keyword evidence="2" id="KW-0687">Ribonucleoprotein</keyword>
<evidence type="ECO:0000313" key="4">
    <source>
        <dbReference type="RefSeq" id="XP_016467526.1"/>
    </source>
</evidence>
<dbReference type="InterPro" id="IPR004038">
    <property type="entry name" value="Ribosomal_eL8/eL30/eS12/Gad45"/>
</dbReference>
<reference evidence="4" key="1">
    <citation type="submission" date="2025-08" db="UniProtKB">
        <authorList>
            <consortium name="RefSeq"/>
        </authorList>
    </citation>
    <scope>IDENTIFICATION</scope>
</reference>
<evidence type="ECO:0000256" key="1">
    <source>
        <dbReference type="ARBA" id="ARBA00007337"/>
    </source>
</evidence>
<dbReference type="AlphaFoldDB" id="A0A1S3ZSY6"/>
<sequence>MVTSFNFTFSEDYVFASNDLLLYRISQSVVEPIELQELVALLFLFKTIDFLFQYFQTKDTGLKEQAQDALYLPITPPYYILQTCEKHCLVGNCRLCVIAGNISPVDVITHVPILCEESDIPYIYAPSKEDLANAGATKRPTCCVLVLTKPTKGELSQEDQEKLKEDYDQVVSEICETTSSLF</sequence>
<organism evidence="4">
    <name type="scientific">Nicotiana tabacum</name>
    <name type="common">Common tobacco</name>
    <dbReference type="NCBI Taxonomy" id="4097"/>
    <lineage>
        <taxon>Eukaryota</taxon>
        <taxon>Viridiplantae</taxon>
        <taxon>Streptophyta</taxon>
        <taxon>Embryophyta</taxon>
        <taxon>Tracheophyta</taxon>
        <taxon>Spermatophyta</taxon>
        <taxon>Magnoliopsida</taxon>
        <taxon>eudicotyledons</taxon>
        <taxon>Gunneridae</taxon>
        <taxon>Pentapetalae</taxon>
        <taxon>asterids</taxon>
        <taxon>lamiids</taxon>
        <taxon>Solanales</taxon>
        <taxon>Solanaceae</taxon>
        <taxon>Nicotianoideae</taxon>
        <taxon>Nicotianeae</taxon>
        <taxon>Nicotiana</taxon>
    </lineage>
</organism>
<feature type="domain" description="Ribosomal protein eL8/eL30/eS12/Gadd45" evidence="3">
    <location>
        <begin position="86"/>
        <end position="149"/>
    </location>
</feature>
<dbReference type="OrthoDB" id="5364946at2759"/>
<dbReference type="GO" id="GO:0034513">
    <property type="term" value="F:box H/ACA snoRNA binding"/>
    <property type="evidence" value="ECO:0000318"/>
    <property type="project" value="GO_Central"/>
</dbReference>
<dbReference type="GO" id="GO:0031118">
    <property type="term" value="P:rRNA pseudouridine synthesis"/>
    <property type="evidence" value="ECO:0000318"/>
    <property type="project" value="GO_Central"/>
</dbReference>
<dbReference type="SUPFAM" id="SSF55315">
    <property type="entry name" value="L30e-like"/>
    <property type="match status" value="1"/>
</dbReference>
<dbReference type="GO" id="GO:0031120">
    <property type="term" value="P:snRNA pseudouridine synthesis"/>
    <property type="evidence" value="ECO:0000318"/>
    <property type="project" value="GO_Central"/>
</dbReference>
<dbReference type="PaxDb" id="4097-A0A1S3ZSY6"/>
<evidence type="ECO:0000256" key="2">
    <source>
        <dbReference type="ARBA" id="ARBA00023274"/>
    </source>
</evidence>
<name>A0A1S3ZSY6_TOBAC</name>
<proteinExistence type="inferred from homology"/>
<dbReference type="GO" id="GO:0031429">
    <property type="term" value="C:box H/ACA snoRNP complex"/>
    <property type="evidence" value="ECO:0000318"/>
    <property type="project" value="GO_Central"/>
</dbReference>
<dbReference type="InterPro" id="IPR018492">
    <property type="entry name" value="Ribosomal_eL8/Nhp2"/>
</dbReference>
<evidence type="ECO:0000259" key="3">
    <source>
        <dbReference type="Pfam" id="PF01248"/>
    </source>
</evidence>
<comment type="similarity">
    <text evidence="1">Belongs to the eukaryotic ribosomal protein eL8 family.</text>
</comment>
<accession>A0A1S3ZSY6</accession>
<gene>
    <name evidence="4" type="primary">LOC107790134</name>
</gene>
<dbReference type="RefSeq" id="XP_016467526.1">
    <property type="nucleotide sequence ID" value="XM_016612040.1"/>
</dbReference>
<dbReference type="STRING" id="4097.A0A1S3ZSY6"/>
<dbReference type="Pfam" id="PF01248">
    <property type="entry name" value="Ribosomal_L7Ae"/>
    <property type="match status" value="1"/>
</dbReference>
<dbReference type="Gene3D" id="3.30.1330.30">
    <property type="match status" value="1"/>
</dbReference>
<dbReference type="KEGG" id="nta:107790134"/>
<protein>
    <submittedName>
        <fullName evidence="4">H/ACA ribonucleoprotein complex subunit 2-like protein</fullName>
    </submittedName>
</protein>
<dbReference type="InterPro" id="IPR029064">
    <property type="entry name" value="Ribosomal_eL30-like_sf"/>
</dbReference>
<dbReference type="PRINTS" id="PR00881">
    <property type="entry name" value="L7ARS6FAMILY"/>
</dbReference>